<reference evidence="1 2" key="1">
    <citation type="submission" date="2023-11" db="EMBL/GenBank/DDBJ databases">
        <title>Plant-associative lifestyle of Vibrio porteresiae and its evolutionary dynamics.</title>
        <authorList>
            <person name="Rameshkumar N."/>
            <person name="Kirti K."/>
        </authorList>
    </citation>
    <scope>NUCLEOTIDE SEQUENCE [LARGE SCALE GENOMIC DNA]</scope>
    <source>
        <strain evidence="1 2">MSSRF7</strain>
    </source>
</reference>
<gene>
    <name evidence="1" type="ORF">SBX64_17495</name>
</gene>
<dbReference type="SUPFAM" id="SSF51197">
    <property type="entry name" value="Clavaminate synthase-like"/>
    <property type="match status" value="1"/>
</dbReference>
<dbReference type="RefSeq" id="WP_318585535.1">
    <property type="nucleotide sequence ID" value="NZ_JAWRCP010000002.1"/>
</dbReference>
<dbReference type="PANTHER" id="PTHR34986">
    <property type="entry name" value="EVOLVED BETA-GALACTOSIDASE SUBUNIT BETA"/>
    <property type="match status" value="1"/>
</dbReference>
<dbReference type="NCBIfam" id="TIGR00022">
    <property type="entry name" value="YhcH/YjgK/YiaL family protein"/>
    <property type="match status" value="1"/>
</dbReference>
<dbReference type="EMBL" id="JAWRCP010000002">
    <property type="protein sequence ID" value="MDW6094337.1"/>
    <property type="molecule type" value="Genomic_DNA"/>
</dbReference>
<organism evidence="1 2">
    <name type="scientific">Vibrio rhizosphaerae</name>
    <dbReference type="NCBI Taxonomy" id="398736"/>
    <lineage>
        <taxon>Bacteria</taxon>
        <taxon>Pseudomonadati</taxon>
        <taxon>Pseudomonadota</taxon>
        <taxon>Gammaproteobacteria</taxon>
        <taxon>Vibrionales</taxon>
        <taxon>Vibrionaceae</taxon>
        <taxon>Vibrio</taxon>
    </lineage>
</organism>
<accession>A0ABU4IY64</accession>
<sequence>MISGNLTQLKTAGLPAVFSAILHHPACTLAQLQQAPDGRLQPEQHAWFCTIGDAYSAPRPTRHTEYHRQYADIQVVLSGEEIIHYDLTDVSACQAEERRPDLFILAQPELRQHLHLREGDFVVFIPGEPHQALCAVNEPACVRKAVFKVPAHLLETE</sequence>
<name>A0ABU4IY64_9VIBR</name>
<keyword evidence="2" id="KW-1185">Reference proteome</keyword>
<dbReference type="InterPro" id="IPR004375">
    <property type="entry name" value="NanQ/TabA/YiaL"/>
</dbReference>
<comment type="caution">
    <text evidence="1">The sequence shown here is derived from an EMBL/GenBank/DDBJ whole genome shotgun (WGS) entry which is preliminary data.</text>
</comment>
<dbReference type="Pfam" id="PF04074">
    <property type="entry name" value="DUF386"/>
    <property type="match status" value="1"/>
</dbReference>
<evidence type="ECO:0000313" key="1">
    <source>
        <dbReference type="EMBL" id="MDW6094337.1"/>
    </source>
</evidence>
<evidence type="ECO:0000313" key="2">
    <source>
        <dbReference type="Proteomes" id="UP001279860"/>
    </source>
</evidence>
<proteinExistence type="predicted"/>
<dbReference type="Gene3D" id="2.60.120.370">
    <property type="entry name" value="YhcH/YjgK/YiaL"/>
    <property type="match status" value="1"/>
</dbReference>
<protein>
    <submittedName>
        <fullName evidence="1">YhcH/YjgK/YiaL family protein</fullName>
    </submittedName>
</protein>
<dbReference type="Proteomes" id="UP001279860">
    <property type="component" value="Unassembled WGS sequence"/>
</dbReference>
<dbReference type="PANTHER" id="PTHR34986:SF4">
    <property type="entry name" value="EVOLVED BETA-GALACTOSIDASE SUBUNIT BETA-RELATED"/>
    <property type="match status" value="1"/>
</dbReference>
<dbReference type="InterPro" id="IPR037012">
    <property type="entry name" value="NanQ/TabA/YiaL_sf"/>
</dbReference>